<proteinExistence type="predicted"/>
<dbReference type="Pfam" id="PF02922">
    <property type="entry name" value="CBM_48"/>
    <property type="match status" value="1"/>
</dbReference>
<sequence length="280" mass="30516">MTRSKHTSAGRLAVNPEDINRLLSGVYHDPHAILGAHDDRERTVIRTLRPGAAAVTVLVGGDRLSMKQVAEGLFAATLPFADLIDYRLLIDYPGVAEPQTVADGYRFLPTLGEVDLHLFAEGRHERLWDVLGAHPRAFTTADGTVTGVSFAVWAPNARGVGLISDVTGWEGIGAPMRALGSSGVWELFWPGFPIGGLYKFRIHGADDVVTERADPMAFSAEVPPQTASRVTTSGHTWHDDEWMSRRPAGNPALEAMSIYEVHLGSWRPGLSYRQLAVELT</sequence>
<feature type="domain" description="Glycoside hydrolase family 13 N-terminal" evidence="1">
    <location>
        <begin position="131"/>
        <end position="217"/>
    </location>
</feature>
<dbReference type="SUPFAM" id="SSF81296">
    <property type="entry name" value="E set domains"/>
    <property type="match status" value="2"/>
</dbReference>
<dbReference type="InterPro" id="IPR054169">
    <property type="entry name" value="GlgB_N"/>
</dbReference>
<organism evidence="3 4">
    <name type="scientific">Mycolicibacter algericus DSM 45454</name>
    <dbReference type="NCBI Taxonomy" id="723879"/>
    <lineage>
        <taxon>Bacteria</taxon>
        <taxon>Bacillati</taxon>
        <taxon>Actinomycetota</taxon>
        <taxon>Actinomycetes</taxon>
        <taxon>Mycobacteriales</taxon>
        <taxon>Mycobacteriaceae</taxon>
        <taxon>Mycolicibacter</taxon>
    </lineage>
</organism>
<evidence type="ECO:0000259" key="1">
    <source>
        <dbReference type="Pfam" id="PF02922"/>
    </source>
</evidence>
<dbReference type="InterPro" id="IPR044143">
    <property type="entry name" value="GlgB_N_E_set_prok"/>
</dbReference>
<dbReference type="RefSeq" id="WP_423226885.1">
    <property type="nucleotide sequence ID" value="NZ_MVHC01000019.1"/>
</dbReference>
<evidence type="ECO:0000313" key="3">
    <source>
        <dbReference type="EMBL" id="OQZ95237.1"/>
    </source>
</evidence>
<feature type="non-terminal residue" evidence="3">
    <location>
        <position position="280"/>
    </location>
</feature>
<dbReference type="CDD" id="cd02855">
    <property type="entry name" value="E_set_GBE_prok_N"/>
    <property type="match status" value="1"/>
</dbReference>
<gene>
    <name evidence="3" type="ORF">BST10_15925</name>
</gene>
<reference evidence="3 4" key="1">
    <citation type="submission" date="2016-12" db="EMBL/GenBank/DDBJ databases">
        <title>The new phylogeny of genus Mycobacterium.</title>
        <authorList>
            <person name="Tortoli E."/>
            <person name="Trovato A."/>
            <person name="Cirillo D.M."/>
        </authorList>
    </citation>
    <scope>NUCLEOTIDE SEQUENCE [LARGE SCALE GENOMIC DNA]</scope>
    <source>
        <strain evidence="3 4">DSM 45454</strain>
    </source>
</reference>
<dbReference type="EMBL" id="MVHC01000019">
    <property type="protein sequence ID" value="OQZ95237.1"/>
    <property type="molecule type" value="Genomic_DNA"/>
</dbReference>
<comment type="caution">
    <text evidence="3">The sequence shown here is derived from an EMBL/GenBank/DDBJ whole genome shotgun (WGS) entry which is preliminary data.</text>
</comment>
<evidence type="ECO:0000259" key="2">
    <source>
        <dbReference type="Pfam" id="PF22019"/>
    </source>
</evidence>
<dbReference type="Gene3D" id="2.60.40.10">
    <property type="entry name" value="Immunoglobulins"/>
    <property type="match status" value="2"/>
</dbReference>
<keyword evidence="4" id="KW-1185">Reference proteome</keyword>
<dbReference type="PANTHER" id="PTHR43651:SF3">
    <property type="entry name" value="1,4-ALPHA-GLUCAN-BRANCHING ENZYME"/>
    <property type="match status" value="1"/>
</dbReference>
<name>A0ABX3RP46_MYCAL</name>
<protein>
    <submittedName>
        <fullName evidence="3">1,4-alpha-glucan branching enzyme</fullName>
    </submittedName>
</protein>
<dbReference type="Proteomes" id="UP000192693">
    <property type="component" value="Unassembled WGS sequence"/>
</dbReference>
<feature type="domain" description="1,4-alpha-glucan branching enzyme GlgB N-terminal" evidence="2">
    <location>
        <begin position="16"/>
        <end position="105"/>
    </location>
</feature>
<dbReference type="InterPro" id="IPR013783">
    <property type="entry name" value="Ig-like_fold"/>
</dbReference>
<dbReference type="PANTHER" id="PTHR43651">
    <property type="entry name" value="1,4-ALPHA-GLUCAN-BRANCHING ENZYME"/>
    <property type="match status" value="1"/>
</dbReference>
<dbReference type="InterPro" id="IPR004193">
    <property type="entry name" value="Glyco_hydro_13_N"/>
</dbReference>
<dbReference type="Pfam" id="PF22019">
    <property type="entry name" value="GlgB_N"/>
    <property type="match status" value="1"/>
</dbReference>
<evidence type="ECO:0000313" key="4">
    <source>
        <dbReference type="Proteomes" id="UP000192693"/>
    </source>
</evidence>
<dbReference type="Gene3D" id="3.20.20.80">
    <property type="entry name" value="Glycosidases"/>
    <property type="match status" value="1"/>
</dbReference>
<dbReference type="InterPro" id="IPR014756">
    <property type="entry name" value="Ig_E-set"/>
</dbReference>
<accession>A0ABX3RP46</accession>